<name>A0A3N4L4S6_9PEZI</name>
<accession>A0A3N4L4S6</accession>
<evidence type="ECO:0000313" key="1">
    <source>
        <dbReference type="EMBL" id="RPB17890.1"/>
    </source>
</evidence>
<dbReference type="InParanoid" id="A0A3N4L4S6"/>
<reference evidence="1 2" key="1">
    <citation type="journal article" date="2018" name="Nat. Ecol. Evol.">
        <title>Pezizomycetes genomes reveal the molecular basis of ectomycorrhizal truffle lifestyle.</title>
        <authorList>
            <person name="Murat C."/>
            <person name="Payen T."/>
            <person name="Noel B."/>
            <person name="Kuo A."/>
            <person name="Morin E."/>
            <person name="Chen J."/>
            <person name="Kohler A."/>
            <person name="Krizsan K."/>
            <person name="Balestrini R."/>
            <person name="Da Silva C."/>
            <person name="Montanini B."/>
            <person name="Hainaut M."/>
            <person name="Levati E."/>
            <person name="Barry K.W."/>
            <person name="Belfiori B."/>
            <person name="Cichocki N."/>
            <person name="Clum A."/>
            <person name="Dockter R.B."/>
            <person name="Fauchery L."/>
            <person name="Guy J."/>
            <person name="Iotti M."/>
            <person name="Le Tacon F."/>
            <person name="Lindquist E.A."/>
            <person name="Lipzen A."/>
            <person name="Malagnac F."/>
            <person name="Mello A."/>
            <person name="Molinier V."/>
            <person name="Miyauchi S."/>
            <person name="Poulain J."/>
            <person name="Riccioni C."/>
            <person name="Rubini A."/>
            <person name="Sitrit Y."/>
            <person name="Splivallo R."/>
            <person name="Traeger S."/>
            <person name="Wang M."/>
            <person name="Zifcakova L."/>
            <person name="Wipf D."/>
            <person name="Zambonelli A."/>
            <person name="Paolocci F."/>
            <person name="Nowrousian M."/>
            <person name="Ottonello S."/>
            <person name="Baldrian P."/>
            <person name="Spatafora J.W."/>
            <person name="Henrissat B."/>
            <person name="Nagy L.G."/>
            <person name="Aury J.M."/>
            <person name="Wincker P."/>
            <person name="Grigoriev I.V."/>
            <person name="Bonfante P."/>
            <person name="Martin F.M."/>
        </authorList>
    </citation>
    <scope>NUCLEOTIDE SEQUENCE [LARGE SCALE GENOMIC DNA]</scope>
    <source>
        <strain evidence="1 2">ATCC MYA-4762</strain>
    </source>
</reference>
<dbReference type="OrthoDB" id="5412286at2759"/>
<gene>
    <name evidence="1" type="ORF">L211DRAFT_464270</name>
</gene>
<organism evidence="1 2">
    <name type="scientific">Terfezia boudieri ATCC MYA-4762</name>
    <dbReference type="NCBI Taxonomy" id="1051890"/>
    <lineage>
        <taxon>Eukaryota</taxon>
        <taxon>Fungi</taxon>
        <taxon>Dikarya</taxon>
        <taxon>Ascomycota</taxon>
        <taxon>Pezizomycotina</taxon>
        <taxon>Pezizomycetes</taxon>
        <taxon>Pezizales</taxon>
        <taxon>Pezizaceae</taxon>
        <taxon>Terfezia</taxon>
    </lineage>
</organism>
<dbReference type="Proteomes" id="UP000267821">
    <property type="component" value="Unassembled WGS sequence"/>
</dbReference>
<keyword evidence="2" id="KW-1185">Reference proteome</keyword>
<evidence type="ECO:0000313" key="2">
    <source>
        <dbReference type="Proteomes" id="UP000267821"/>
    </source>
</evidence>
<dbReference type="EMBL" id="ML121919">
    <property type="protein sequence ID" value="RPB17890.1"/>
    <property type="molecule type" value="Genomic_DNA"/>
</dbReference>
<proteinExistence type="predicted"/>
<sequence length="54" mass="5991">MQRREHLKIEGLNKILSIKAVLNNGLTDSLNVAFPGIIPAIRPPVKNKIIPDPH</sequence>
<protein>
    <submittedName>
        <fullName evidence="1">Uncharacterized protein</fullName>
    </submittedName>
</protein>
<dbReference type="AlphaFoldDB" id="A0A3N4L4S6"/>